<dbReference type="Gene3D" id="3.40.50.1820">
    <property type="entry name" value="alpha/beta hydrolase"/>
    <property type="match status" value="1"/>
</dbReference>
<dbReference type="PANTHER" id="PTHR10655">
    <property type="entry name" value="LYSOPHOSPHOLIPASE-RELATED"/>
    <property type="match status" value="1"/>
</dbReference>
<keyword evidence="2 4" id="KW-0378">Hydrolase</keyword>
<dbReference type="Pfam" id="PF02230">
    <property type="entry name" value="Abhydrolase_2"/>
    <property type="match status" value="1"/>
</dbReference>
<dbReference type="Proteomes" id="UP001595533">
    <property type="component" value="Unassembled WGS sequence"/>
</dbReference>
<evidence type="ECO:0000256" key="1">
    <source>
        <dbReference type="ARBA" id="ARBA00006499"/>
    </source>
</evidence>
<protein>
    <submittedName>
        <fullName evidence="4">Alpha/beta hydrolase</fullName>
    </submittedName>
</protein>
<gene>
    <name evidence="4" type="ORF">ACFODZ_00125</name>
</gene>
<dbReference type="InterPro" id="IPR003140">
    <property type="entry name" value="PLipase/COase/thioEstase"/>
</dbReference>
<name>A0ABV7J3C0_9GAMM</name>
<organism evidence="4 5">
    <name type="scientific">Marinicella sediminis</name>
    <dbReference type="NCBI Taxonomy" id="1792834"/>
    <lineage>
        <taxon>Bacteria</taxon>
        <taxon>Pseudomonadati</taxon>
        <taxon>Pseudomonadota</taxon>
        <taxon>Gammaproteobacteria</taxon>
        <taxon>Lysobacterales</taxon>
        <taxon>Marinicellaceae</taxon>
        <taxon>Marinicella</taxon>
    </lineage>
</organism>
<comment type="similarity">
    <text evidence="1">Belongs to the AB hydrolase superfamily. AB hydrolase 2 family.</text>
</comment>
<evidence type="ECO:0000256" key="2">
    <source>
        <dbReference type="ARBA" id="ARBA00022801"/>
    </source>
</evidence>
<accession>A0ABV7J3C0</accession>
<sequence length="219" mass="24239">MLDFITQKTGDNPELLIIWLHGLGADGHDFEPVVPQFANPDCAIQFIFPHAPVQPVTINGGMRMRSWYDIKMMDIGKMPDEDGIRESEQRVMELLNAQIDAGFKPAQIILAGFSQGGAIALHTAVRMKHKLAGVIALSCYLPMNDRLTTEQSGANLETPFFIGHGSFDPVVPMDLGKSAYETLSAAGYPVSWHEYPLQHGVSMDELEDIKRFVLGLNRT</sequence>
<dbReference type="PANTHER" id="PTHR10655:SF17">
    <property type="entry name" value="LYSOPHOSPHOLIPASE-LIKE PROTEIN 1"/>
    <property type="match status" value="1"/>
</dbReference>
<dbReference type="SUPFAM" id="SSF53474">
    <property type="entry name" value="alpha/beta-Hydrolases"/>
    <property type="match status" value="1"/>
</dbReference>
<dbReference type="InterPro" id="IPR050565">
    <property type="entry name" value="LYPA1-2/EST-like"/>
</dbReference>
<keyword evidence="5" id="KW-1185">Reference proteome</keyword>
<evidence type="ECO:0000313" key="5">
    <source>
        <dbReference type="Proteomes" id="UP001595533"/>
    </source>
</evidence>
<dbReference type="EMBL" id="JBHRTS010000001">
    <property type="protein sequence ID" value="MFC3192631.1"/>
    <property type="molecule type" value="Genomic_DNA"/>
</dbReference>
<reference evidence="5" key="1">
    <citation type="journal article" date="2019" name="Int. J. Syst. Evol. Microbiol.">
        <title>The Global Catalogue of Microorganisms (GCM) 10K type strain sequencing project: providing services to taxonomists for standard genome sequencing and annotation.</title>
        <authorList>
            <consortium name="The Broad Institute Genomics Platform"/>
            <consortium name="The Broad Institute Genome Sequencing Center for Infectious Disease"/>
            <person name="Wu L."/>
            <person name="Ma J."/>
        </authorList>
    </citation>
    <scope>NUCLEOTIDE SEQUENCE [LARGE SCALE GENOMIC DNA]</scope>
    <source>
        <strain evidence="5">KCTC 42953</strain>
    </source>
</reference>
<evidence type="ECO:0000313" key="4">
    <source>
        <dbReference type="EMBL" id="MFC3192631.1"/>
    </source>
</evidence>
<comment type="caution">
    <text evidence="4">The sequence shown here is derived from an EMBL/GenBank/DDBJ whole genome shotgun (WGS) entry which is preliminary data.</text>
</comment>
<evidence type="ECO:0000259" key="3">
    <source>
        <dbReference type="Pfam" id="PF02230"/>
    </source>
</evidence>
<dbReference type="GO" id="GO:0016787">
    <property type="term" value="F:hydrolase activity"/>
    <property type="evidence" value="ECO:0007669"/>
    <property type="project" value="UniProtKB-KW"/>
</dbReference>
<dbReference type="InterPro" id="IPR029058">
    <property type="entry name" value="AB_hydrolase_fold"/>
</dbReference>
<feature type="domain" description="Phospholipase/carboxylesterase/thioesterase" evidence="3">
    <location>
        <begin position="7"/>
        <end position="213"/>
    </location>
</feature>
<dbReference type="RefSeq" id="WP_077412832.1">
    <property type="nucleotide sequence ID" value="NZ_JBHRTS010000001.1"/>
</dbReference>
<proteinExistence type="inferred from homology"/>